<organism evidence="1">
    <name type="scientific">Rhizophora mucronata</name>
    <name type="common">Asiatic mangrove</name>
    <dbReference type="NCBI Taxonomy" id="61149"/>
    <lineage>
        <taxon>Eukaryota</taxon>
        <taxon>Viridiplantae</taxon>
        <taxon>Streptophyta</taxon>
        <taxon>Embryophyta</taxon>
        <taxon>Tracheophyta</taxon>
        <taxon>Spermatophyta</taxon>
        <taxon>Magnoliopsida</taxon>
        <taxon>eudicotyledons</taxon>
        <taxon>Gunneridae</taxon>
        <taxon>Pentapetalae</taxon>
        <taxon>rosids</taxon>
        <taxon>fabids</taxon>
        <taxon>Malpighiales</taxon>
        <taxon>Rhizophoraceae</taxon>
        <taxon>Rhizophora</taxon>
    </lineage>
</organism>
<reference evidence="1" key="1">
    <citation type="submission" date="2018-02" db="EMBL/GenBank/DDBJ databases">
        <title>Rhizophora mucronata_Transcriptome.</title>
        <authorList>
            <person name="Meera S.P."/>
            <person name="Sreeshan A."/>
            <person name="Augustine A."/>
        </authorList>
    </citation>
    <scope>NUCLEOTIDE SEQUENCE</scope>
    <source>
        <tissue evidence="1">Leaf</tissue>
    </source>
</reference>
<protein>
    <submittedName>
        <fullName evidence="1">Uncharacterized protein</fullName>
    </submittedName>
</protein>
<evidence type="ECO:0000313" key="1">
    <source>
        <dbReference type="EMBL" id="MBX59576.1"/>
    </source>
</evidence>
<name>A0A2P2PXV8_RHIMU</name>
<dbReference type="EMBL" id="GGEC01079092">
    <property type="protein sequence ID" value="MBX59576.1"/>
    <property type="molecule type" value="Transcribed_RNA"/>
</dbReference>
<sequence length="15" mass="1771">MTSMEAREQLSLYLV</sequence>
<proteinExistence type="predicted"/>
<accession>A0A2P2PXV8</accession>